<dbReference type="EMBL" id="JABRWJ010000003">
    <property type="protein sequence ID" value="NRF67760.1"/>
    <property type="molecule type" value="Genomic_DNA"/>
</dbReference>
<evidence type="ECO:0000313" key="2">
    <source>
        <dbReference type="Proteomes" id="UP000737171"/>
    </source>
</evidence>
<dbReference type="PANTHER" id="PTHR43883:SF1">
    <property type="entry name" value="GLUCONOKINASE"/>
    <property type="match status" value="1"/>
</dbReference>
<dbReference type="Gene3D" id="3.40.50.300">
    <property type="entry name" value="P-loop containing nucleotide triphosphate hydrolases"/>
    <property type="match status" value="1"/>
</dbReference>
<dbReference type="InterPro" id="IPR052732">
    <property type="entry name" value="Cell-binding_unc_protein"/>
</dbReference>
<dbReference type="Proteomes" id="UP000737171">
    <property type="component" value="Unassembled WGS sequence"/>
</dbReference>
<keyword evidence="2" id="KW-1185">Reference proteome</keyword>
<gene>
    <name evidence="1" type="ORF">HLB44_12265</name>
</gene>
<organism evidence="1 2">
    <name type="scientific">Pseudaquabacterium terrae</name>
    <dbReference type="NCBI Taxonomy" id="2732868"/>
    <lineage>
        <taxon>Bacteria</taxon>
        <taxon>Pseudomonadati</taxon>
        <taxon>Pseudomonadota</taxon>
        <taxon>Betaproteobacteria</taxon>
        <taxon>Burkholderiales</taxon>
        <taxon>Sphaerotilaceae</taxon>
        <taxon>Pseudaquabacterium</taxon>
    </lineage>
</organism>
<reference evidence="1 2" key="1">
    <citation type="submission" date="2020-05" db="EMBL/GenBank/DDBJ databases">
        <title>Aquincola sp. isolate from soil.</title>
        <authorList>
            <person name="Han J."/>
            <person name="Kim D.-U."/>
        </authorList>
    </citation>
    <scope>NUCLEOTIDE SEQUENCE [LARGE SCALE GENOMIC DNA]</scope>
    <source>
        <strain evidence="1 2">S2</strain>
    </source>
</reference>
<dbReference type="Pfam" id="PF13671">
    <property type="entry name" value="AAA_33"/>
    <property type="match status" value="1"/>
</dbReference>
<dbReference type="GO" id="GO:0005524">
    <property type="term" value="F:ATP binding"/>
    <property type="evidence" value="ECO:0007669"/>
    <property type="project" value="UniProtKB-KW"/>
</dbReference>
<accession>A0ABX2EGK2</accession>
<evidence type="ECO:0000313" key="1">
    <source>
        <dbReference type="EMBL" id="NRF67760.1"/>
    </source>
</evidence>
<sequence>MSSSPACLHLLCGKAGAGKSTLATVLAQTHRAILISEDIWLTRLFGDQIKTFDDYRVYSQRARTVVGPLVVDLLAAGQNVVLDYPANTRVSRAWFRSLHEAAGADHVLHYLDVPDPTCLQRIAKRNGERPEGSYQLTEADFNHVSSFFEAPDPAEGCRIQVHATA</sequence>
<dbReference type="SUPFAM" id="SSF52540">
    <property type="entry name" value="P-loop containing nucleoside triphosphate hydrolases"/>
    <property type="match status" value="1"/>
</dbReference>
<dbReference type="RefSeq" id="WP_173122848.1">
    <property type="nucleotide sequence ID" value="NZ_JABRWJ010000003.1"/>
</dbReference>
<keyword evidence="1" id="KW-0067">ATP-binding</keyword>
<protein>
    <submittedName>
        <fullName evidence="1">ATP-binding protein</fullName>
    </submittedName>
</protein>
<dbReference type="InterPro" id="IPR027417">
    <property type="entry name" value="P-loop_NTPase"/>
</dbReference>
<name>A0ABX2EGK2_9BURK</name>
<keyword evidence="1" id="KW-0547">Nucleotide-binding</keyword>
<comment type="caution">
    <text evidence="1">The sequence shown here is derived from an EMBL/GenBank/DDBJ whole genome shotgun (WGS) entry which is preliminary data.</text>
</comment>
<dbReference type="PANTHER" id="PTHR43883">
    <property type="entry name" value="SLR0207 PROTEIN"/>
    <property type="match status" value="1"/>
</dbReference>
<proteinExistence type="predicted"/>